<reference evidence="1 2" key="1">
    <citation type="journal article" date="2020" name="Cell">
        <title>Large-Scale Comparative Analyses of Tick Genomes Elucidate Their Genetic Diversity and Vector Capacities.</title>
        <authorList>
            <consortium name="Tick Genome and Microbiome Consortium (TIGMIC)"/>
            <person name="Jia N."/>
            <person name="Wang J."/>
            <person name="Shi W."/>
            <person name="Du L."/>
            <person name="Sun Y."/>
            <person name="Zhan W."/>
            <person name="Jiang J.F."/>
            <person name="Wang Q."/>
            <person name="Zhang B."/>
            <person name="Ji P."/>
            <person name="Bell-Sakyi L."/>
            <person name="Cui X.M."/>
            <person name="Yuan T.T."/>
            <person name="Jiang B.G."/>
            <person name="Yang W.F."/>
            <person name="Lam T.T."/>
            <person name="Chang Q.C."/>
            <person name="Ding S.J."/>
            <person name="Wang X.J."/>
            <person name="Zhu J.G."/>
            <person name="Ruan X.D."/>
            <person name="Zhao L."/>
            <person name="Wei J.T."/>
            <person name="Ye R.Z."/>
            <person name="Que T.C."/>
            <person name="Du C.H."/>
            <person name="Zhou Y.H."/>
            <person name="Cheng J.X."/>
            <person name="Dai P.F."/>
            <person name="Guo W.B."/>
            <person name="Han X.H."/>
            <person name="Huang E.J."/>
            <person name="Li L.F."/>
            <person name="Wei W."/>
            <person name="Gao Y.C."/>
            <person name="Liu J.Z."/>
            <person name="Shao H.Z."/>
            <person name="Wang X."/>
            <person name="Wang C.C."/>
            <person name="Yang T.C."/>
            <person name="Huo Q.B."/>
            <person name="Li W."/>
            <person name="Chen H.Y."/>
            <person name="Chen S.E."/>
            <person name="Zhou L.G."/>
            <person name="Ni X.B."/>
            <person name="Tian J.H."/>
            <person name="Sheng Y."/>
            <person name="Liu T."/>
            <person name="Pan Y.S."/>
            <person name="Xia L.Y."/>
            <person name="Li J."/>
            <person name="Zhao F."/>
            <person name="Cao W.C."/>
        </authorList>
    </citation>
    <scope>NUCLEOTIDE SEQUENCE [LARGE SCALE GENOMIC DNA]</scope>
    <source>
        <strain evidence="1">Iper-2018</strain>
    </source>
</reference>
<keyword evidence="2" id="KW-1185">Reference proteome</keyword>
<evidence type="ECO:0000313" key="1">
    <source>
        <dbReference type="EMBL" id="KAG0421837.1"/>
    </source>
</evidence>
<gene>
    <name evidence="1" type="ORF">HPB47_002293</name>
</gene>
<accession>A0AC60PLM2</accession>
<sequence length="1332" mass="146025">MTTIGTVNGLQNFTLPDKMDSQPTEATPDSPAPMQPLPPSRRFLTSYSLPRGIKLRSLLTIHSSSSATMIPKASFRPSTAAHQHISTAADGTKPSPRCIQRRSNPESAPWKTVGTLSLANARRPCLDFSHTVILRPTKPCHIIDATFLAVASAIAAQIGLRSPTPLQLPYQVRYLDRKIFIAGNALSSRPVFSELWHLTTPASRSAWDWARSLCGCTPSIVRLRCVTHAIASGTAVPSASTAPKPAAPHAARTLALLPSLSAEIVAERISPRPAPALKDKKFNSQWHSETAAERSVVTVPETLAPTQPAVPPAAPKAPIAAPRSAKQKTESRPVLATKPRAPAGNTTANRTQVPPSEPPQTTFAEAGCSAMTSVTSCRLLLTPQRPVFLFSVYSVAELPLRSWNDSGIIPHFRDPGMEWEWNGGNVEGNGMGMELDAFARNGMGPDTSSVDVNVTRCSGDPITRKEARLGLAVPTQTSALFLGQLAPVPAISGRNPRGLCLDDARRNVRTAIYALEAEDDVLVCIDFNAKHTAWGYDIDLPRGTRLLADLMELNISLLNVPDTPTRSPNSRAPTPTLPRWQVTVDDLGSDHLPITLHLTSHPQPHLTAATAATLPGAHLLTLWICRIRLLARYRRSRRPRRFLKTSRKLQETISCYTSELASDRRTSLCSSISGNIHLSKDWRLLRSLPGDRKPIGNLLPPLPFVKPIGMDSPSTFHELETALDNFNTRSAHGPDNVTVWDSGCIPQEWRHTTVRPIPKPGKPPIFLTNLRPISPRLCLGKTVESMLNAYLQWWLECHQLLNTTQYGFRFELSTQDDLCRLQHDTLSASSPHLRIVAGVEIRNEFDSVPHSSVLSMAQQLGIHGRAYNFLPALLEDRTFAVHIAYPSQPILFIIILAGLPSRLGEVPDLEHAIYTDDITLWTHSGSPGYQQDTIQAGLDIAHNYVICRPGSRPGQDRRRSSIELTLAGTPLSRHTSIRILGFHLDEDSREATWFQRIIRTSKQLSHLLSVLPRHCAPYLGTWVKKREPAATTLLDYISTFFRSTLHRYRFSTLARSSTTTAPRPLSARHGAMLTAANEAPKFLRLPAPPVTLSFVQYSTVLVHSSSITIYTDSQEAIRALRHPSPTSAITIQIHRGALSIRTAGHHLLVDWVPAHCAGAPTSSLPPELAPGAFHDAHVARQVHTSQRRQYLSSQANPLDFPSLSRLALTRHQTSLLHQGRSGALLASTLHKISTHKFLGTKSAPSATHPLRSLIFPCSRALSTFSPPPLTFTEWLNPPSSPDPGPVLAASQALLKYLEDHEAPRLGSRLLKPHESLIAAARRLVLPGSSQDK</sequence>
<organism evidence="1 2">
    <name type="scientific">Ixodes persulcatus</name>
    <name type="common">Taiga tick</name>
    <dbReference type="NCBI Taxonomy" id="34615"/>
    <lineage>
        <taxon>Eukaryota</taxon>
        <taxon>Metazoa</taxon>
        <taxon>Ecdysozoa</taxon>
        <taxon>Arthropoda</taxon>
        <taxon>Chelicerata</taxon>
        <taxon>Arachnida</taxon>
        <taxon>Acari</taxon>
        <taxon>Parasitiformes</taxon>
        <taxon>Ixodida</taxon>
        <taxon>Ixodoidea</taxon>
        <taxon>Ixodidae</taxon>
        <taxon>Ixodinae</taxon>
        <taxon>Ixodes</taxon>
    </lineage>
</organism>
<evidence type="ECO:0000313" key="2">
    <source>
        <dbReference type="Proteomes" id="UP000805193"/>
    </source>
</evidence>
<protein>
    <submittedName>
        <fullName evidence="1">Uncharacterized protein</fullName>
    </submittedName>
</protein>
<dbReference type="EMBL" id="JABSTQ010010314">
    <property type="protein sequence ID" value="KAG0421837.1"/>
    <property type="molecule type" value="Genomic_DNA"/>
</dbReference>
<dbReference type="Proteomes" id="UP000805193">
    <property type="component" value="Unassembled WGS sequence"/>
</dbReference>
<proteinExistence type="predicted"/>
<comment type="caution">
    <text evidence="1">The sequence shown here is derived from an EMBL/GenBank/DDBJ whole genome shotgun (WGS) entry which is preliminary data.</text>
</comment>
<name>A0AC60PLM2_IXOPE</name>